<dbReference type="InterPro" id="IPR029322">
    <property type="entry name" value="DUF4474"/>
</dbReference>
<dbReference type="NCBIfam" id="TIGR01643">
    <property type="entry name" value="YD_repeat_2x"/>
    <property type="match status" value="12"/>
</dbReference>
<evidence type="ECO:0000313" key="6">
    <source>
        <dbReference type="Proteomes" id="UP000214689"/>
    </source>
</evidence>
<dbReference type="InterPro" id="IPR045351">
    <property type="entry name" value="DUF6531"/>
</dbReference>
<name>A0A223AU47_9FIRM</name>
<feature type="domain" description="DUF6531" evidence="3">
    <location>
        <begin position="234"/>
        <end position="310"/>
    </location>
</feature>
<dbReference type="InterPro" id="IPR006530">
    <property type="entry name" value="YD"/>
</dbReference>
<evidence type="ECO:0000259" key="2">
    <source>
        <dbReference type="Pfam" id="PF14751"/>
    </source>
</evidence>
<feature type="domain" description="DUF4474" evidence="2">
    <location>
        <begin position="1566"/>
        <end position="1707"/>
    </location>
</feature>
<reference evidence="6" key="1">
    <citation type="submission" date="2016-05" db="EMBL/GenBank/DDBJ databases">
        <authorList>
            <person name="Holder M.E."/>
            <person name="Ajami N.J."/>
            <person name="Petrosino J.F."/>
        </authorList>
    </citation>
    <scope>NUCLEOTIDE SEQUENCE [LARGE SCALE GENOMIC DNA]</scope>
    <source>
        <strain evidence="6">ATCC 700696</strain>
    </source>
</reference>
<proteinExistence type="predicted"/>
<accession>A0A223AU47</accession>
<keyword evidence="1" id="KW-0677">Repeat</keyword>
<dbReference type="OrthoDB" id="9815752at2"/>
<dbReference type="Pfam" id="PF20148">
    <property type="entry name" value="DUF6531"/>
    <property type="match status" value="1"/>
</dbReference>
<evidence type="ECO:0000313" key="5">
    <source>
        <dbReference type="EMBL" id="ASS38405.1"/>
    </source>
</evidence>
<dbReference type="PANTHER" id="PTHR32305">
    <property type="match status" value="1"/>
</dbReference>
<dbReference type="InterPro" id="IPR056823">
    <property type="entry name" value="TEN-like_YD-shell"/>
</dbReference>
<feature type="domain" description="Teneurin-like YD-shell" evidence="4">
    <location>
        <begin position="598"/>
        <end position="789"/>
    </location>
</feature>
<dbReference type="Pfam" id="PF05593">
    <property type="entry name" value="RHS_repeat"/>
    <property type="match status" value="2"/>
</dbReference>
<dbReference type="NCBIfam" id="TIGR03696">
    <property type="entry name" value="Rhs_assc_core"/>
    <property type="match status" value="1"/>
</dbReference>
<feature type="domain" description="Teneurin-like YD-shell" evidence="4">
    <location>
        <begin position="350"/>
        <end position="507"/>
    </location>
</feature>
<feature type="domain" description="Teneurin-like YD-shell" evidence="4">
    <location>
        <begin position="967"/>
        <end position="1151"/>
    </location>
</feature>
<dbReference type="Pfam" id="PF25023">
    <property type="entry name" value="TEN_YD-shell"/>
    <property type="match status" value="4"/>
</dbReference>
<evidence type="ECO:0000259" key="4">
    <source>
        <dbReference type="Pfam" id="PF25023"/>
    </source>
</evidence>
<dbReference type="InterPro" id="IPR031325">
    <property type="entry name" value="RHS_repeat"/>
</dbReference>
<dbReference type="PANTHER" id="PTHR32305:SF15">
    <property type="entry name" value="PROTEIN RHSA-RELATED"/>
    <property type="match status" value="1"/>
</dbReference>
<organism evidence="5 6">
    <name type="scientific">Mogibacterium pumilum</name>
    <dbReference type="NCBI Taxonomy" id="86332"/>
    <lineage>
        <taxon>Bacteria</taxon>
        <taxon>Bacillati</taxon>
        <taxon>Bacillota</taxon>
        <taxon>Clostridia</taxon>
        <taxon>Peptostreptococcales</taxon>
        <taxon>Anaerovoracaceae</taxon>
        <taxon>Mogibacterium</taxon>
    </lineage>
</organism>
<feature type="domain" description="Teneurin-like YD-shell" evidence="4">
    <location>
        <begin position="1164"/>
        <end position="1470"/>
    </location>
</feature>
<dbReference type="InterPro" id="IPR022385">
    <property type="entry name" value="Rhs_assc_core"/>
</dbReference>
<evidence type="ECO:0000256" key="1">
    <source>
        <dbReference type="ARBA" id="ARBA00022737"/>
    </source>
</evidence>
<dbReference type="Gene3D" id="2.180.10.10">
    <property type="entry name" value="RHS repeat-associated core"/>
    <property type="match status" value="3"/>
</dbReference>
<dbReference type="Pfam" id="PF14751">
    <property type="entry name" value="DUF4474"/>
    <property type="match status" value="1"/>
</dbReference>
<dbReference type="RefSeq" id="WP_094234640.1">
    <property type="nucleotide sequence ID" value="NZ_CP016199.1"/>
</dbReference>
<evidence type="ECO:0000259" key="3">
    <source>
        <dbReference type="Pfam" id="PF20148"/>
    </source>
</evidence>
<dbReference type="EMBL" id="CP016199">
    <property type="protein sequence ID" value="ASS38405.1"/>
    <property type="molecule type" value="Genomic_DNA"/>
</dbReference>
<sequence length="1731" mass="195550">MGGRVVNPHCIKMQCDSMLNGISKVIEATENINSTIDSFASNGNLSGNWYIHACTHMMGVKKIVHGLSSLADIVKTDCNTLIDAVSGEILREDDINDDIRKHKNIIAGIDASLLLCTTLMLCQPTTGVALSQTIYNLRHSKEVELNVITVLENKIKKIDEIEATTKDLFLENGNLISLMKTGLSALATSTANGFSLPANQKWMKEIDEAINVAKAKALENAKGKYDITHAFSKDPVNLSSGNFIYEKDDLVIGGKTPLVFGRFYNSINTYKGEFGNSWNHSFEVKLFIEKSTDGKEKAKIIREDGREESFTFIGNEGVVNFGASIGKLSKTSSGYIYETEDYTKYIFNFKGQYIKRKDKNRTAIDLLYEDGLLVSIKKSSGEGYTLEYNDHQMIDIVTDHTGRTVKYEYEKGTLSKVIMPNGGAYKYLYDSRGYLSEIVNADNVSTITNKYDSYGRVLSQTFPDQSFMSYRYDDESGRTVQTERNGAVSYHYNDSRLRTIKNVYSGAEERFSYNSRDKRTAEIDKNGGKREFLYNENGNVTKTIDAVGTETIIEYDSKGRPEKLIVDGKLKVKNRYSIFGETPIAIEDGIGRKTLFRHDKNGNVCEIINAEGSITSFSFDERDNIVEVCDERGGKQTYTWDALNRLSSTADANGNTRQITYDDESNITAVIQPDKSNITFEYDKAGRMIKETAPNGAETTYKYNCLGFPSEKTDPLGRITTYTYDEMWNLKEEILPNGGCISYEYDKNNRLILQVDPEGGRRTYVYDGMGNLVMETDEVGNVTEYEYNGINRLTSARYPDGAEEHFYYDGSENIIKYTDRGGNDYSFIYDAADQLIEEIDPIGNSKKYEYTPIGRIASRTDGSGCTTKYKYYPGGVLKCIIHPDGATEDFVVDPAGNITEYSDVNNYKRFYKYDCINRLIEVKGENGERIAYTYDAMNNVTSKTNADGGASFYEYSLSGMLIKVTDELGNEVEYDYDAMDQITEVRRISKGENASHVMKYVRDLMGRVTKSINPLGDIASFNYDAKGRLIEKTDRDGFVTKTTYNSLDKITEILYADGSFARFAYDLLGKINKTETTNGSTLIEHDSMGRMIKETYSDGQTTGYVYGKSGERTSITYPDGATVYYRYDNKHRLSEVVDEGSSILYHYDELNRLARRTMPNGSSTSYEYDNIGRLQMLTHSSDNEVIDRQRYEYDIRGNISCIEKERNGFSEHSGSFNYKYDAIGRLIEVTRESKALREYQYDAFGNRTKKIVGGSETTYSYNEADQLVTKTEGASKTLYRYDRRGNITGVIVDGILAKNFVYGAANRLDKAIDSNGLVSEYIYDAAGQRVKEIIDSVESEYIVDHSKEHSNLIQKKRNDISQRFIWEDSIPLAMKGEEDYYYLADIQGTPMRLVGADSAIIESYAYDEFGNELNGMDRESIQPFTYTGYRKDVVSETYFAQAREYMPDAGRFAGEDIVSGSITKPLAMNPYNYCLASPLIMVDRNGAFPSVETVVDGTFDFLGGTGILQGNPEGRNWLLSKSRELAETPIPGFSSTNASDYAAALSKSRIGEQAIGVTLNMDRDSNGVYHARRNCIQAMGGYNDTYDYVFKSFTSAGINKFDFVSDGKKYTIWMWKGDYYGLGAGAETGIYRGSGYHKLTYQDSKLIMKLSLYDKFGRQIMNYEPGNPQWWITGFNPEYQDVNYKNLRVEGMIDFSKEPELWDAFIKEYGYDALRLGICVDEKNKTIYYRW</sequence>
<gene>
    <name evidence="5" type="ORF">AXF17_08380</name>
</gene>
<protein>
    <submittedName>
        <fullName evidence="5">Uncharacterized protein</fullName>
    </submittedName>
</protein>
<dbReference type="Proteomes" id="UP000214689">
    <property type="component" value="Chromosome"/>
</dbReference>
<dbReference type="InterPro" id="IPR050708">
    <property type="entry name" value="T6SS_VgrG/RHS"/>
</dbReference>
<keyword evidence="6" id="KW-1185">Reference proteome</keyword>